<keyword evidence="2" id="KW-1003">Cell membrane</keyword>
<proteinExistence type="predicted"/>
<dbReference type="PANTHER" id="PTHR42643:SF24">
    <property type="entry name" value="IONOTROPIC RECEPTOR 60A"/>
    <property type="match status" value="1"/>
</dbReference>
<keyword evidence="3 9" id="KW-0812">Transmembrane</keyword>
<feature type="transmembrane region" description="Helical" evidence="9">
    <location>
        <begin position="281"/>
        <end position="303"/>
    </location>
</feature>
<dbReference type="GO" id="GO:0005886">
    <property type="term" value="C:plasma membrane"/>
    <property type="evidence" value="ECO:0007669"/>
    <property type="project" value="UniProtKB-SubCell"/>
</dbReference>
<sequence>MHMRSQWLVFINLQEMANEVGDLSGSLTQLDNVATLSILGTHVIRLSATEQAHKAIVSATEGSLSSNTTMDKNELKDFMIKGFLRECASVSRLWVHTLFYAEERKRFLNMVAMVTNGSARRKVNTDAVFPNTLFGLNNRTFIVSGVEWPHFFCKIQEGNTTTYDGVVIQLFNRLQVVLNFTVVYTEPDNKSVDPHPDCNGNYPGVLGQLQRKVHMMLFVAIVVYGALTTLMERANPYYQSRKIHSSLHSGIDSIQYMFGAVLNQGGSSLPNSCTGRVLVSFWWLFSIIIASTYGGNLIAFLTVTKENLPFSDLEGLLGQDRYRWGFVSGTMTKDQILANNLYEAIYSRAVAWNRTTPGLVSANLAGHLERVRSEEYAFLGPASTSKAWVQKDCNLAYFLLEDAELPTYIGITKDSPYRDLISDVLVATKEAGIVEHWLSEKLSQTSEFCEGSLIAEAQAISLLDVQSVFYASVIGIVTSCLLLAAETLLKKFCARRPAQTSNSGAHKTKKSSVRVGSGKGPSTRNDDSLLSWLFSTLKSCRRRNSASKRPSAVSSHSAPSWPKADTRSVWDFNTSFRRPGEELRTNGTEGETRFTVDDHSNACDNSSSTRKEISIIALSRRDLRSSKLGRNDFFTDFRRLSCQNSGHVRNKQSLRKSNSLVEQQVAHTDGCFNPCFCDSDSDTSGDGAEDRRSDDGRMSCDSGVDRCSISSTRFGDNESDLW</sequence>
<protein>
    <submittedName>
        <fullName evidence="11">Glutamate receptor ionotropic, kainate 2</fullName>
    </submittedName>
</protein>
<evidence type="ECO:0000256" key="4">
    <source>
        <dbReference type="ARBA" id="ARBA00022989"/>
    </source>
</evidence>
<evidence type="ECO:0000259" key="10">
    <source>
        <dbReference type="Pfam" id="PF00060"/>
    </source>
</evidence>
<accession>A0AAV4BAF8</accession>
<keyword evidence="4 9" id="KW-1133">Transmembrane helix</keyword>
<feature type="region of interest" description="Disordered" evidence="8">
    <location>
        <begin position="580"/>
        <end position="605"/>
    </location>
</feature>
<gene>
    <name evidence="11" type="ORF">PoB_004362400</name>
</gene>
<organism evidence="11 12">
    <name type="scientific">Plakobranchus ocellatus</name>
    <dbReference type="NCBI Taxonomy" id="259542"/>
    <lineage>
        <taxon>Eukaryota</taxon>
        <taxon>Metazoa</taxon>
        <taxon>Spiralia</taxon>
        <taxon>Lophotrochozoa</taxon>
        <taxon>Mollusca</taxon>
        <taxon>Gastropoda</taxon>
        <taxon>Heterobranchia</taxon>
        <taxon>Euthyneura</taxon>
        <taxon>Panpulmonata</taxon>
        <taxon>Sacoglossa</taxon>
        <taxon>Placobranchoidea</taxon>
        <taxon>Plakobranchidae</taxon>
        <taxon>Plakobranchus</taxon>
    </lineage>
</organism>
<feature type="transmembrane region" description="Helical" evidence="9">
    <location>
        <begin position="213"/>
        <end position="231"/>
    </location>
</feature>
<evidence type="ECO:0000256" key="6">
    <source>
        <dbReference type="ARBA" id="ARBA00023170"/>
    </source>
</evidence>
<keyword evidence="5 9" id="KW-0472">Membrane</keyword>
<dbReference type="SUPFAM" id="SSF53850">
    <property type="entry name" value="Periplasmic binding protein-like II"/>
    <property type="match status" value="1"/>
</dbReference>
<dbReference type="Proteomes" id="UP000735302">
    <property type="component" value="Unassembled WGS sequence"/>
</dbReference>
<dbReference type="InterPro" id="IPR001320">
    <property type="entry name" value="Iontro_rcpt_C"/>
</dbReference>
<comment type="caution">
    <text evidence="11">The sequence shown here is derived from an EMBL/GenBank/DDBJ whole genome shotgun (WGS) entry which is preliminary data.</text>
</comment>
<dbReference type="AlphaFoldDB" id="A0AAV4BAF8"/>
<name>A0AAV4BAF8_9GAST</name>
<dbReference type="PANTHER" id="PTHR42643">
    <property type="entry name" value="IONOTROPIC RECEPTOR 20A-RELATED"/>
    <property type="match status" value="1"/>
</dbReference>
<feature type="compositionally biased region" description="Basic and acidic residues" evidence="8">
    <location>
        <begin position="688"/>
        <end position="698"/>
    </location>
</feature>
<reference evidence="11 12" key="1">
    <citation type="journal article" date="2021" name="Elife">
        <title>Chloroplast acquisition without the gene transfer in kleptoplastic sea slugs, Plakobranchus ocellatus.</title>
        <authorList>
            <person name="Maeda T."/>
            <person name="Takahashi S."/>
            <person name="Yoshida T."/>
            <person name="Shimamura S."/>
            <person name="Takaki Y."/>
            <person name="Nagai Y."/>
            <person name="Toyoda A."/>
            <person name="Suzuki Y."/>
            <person name="Arimoto A."/>
            <person name="Ishii H."/>
            <person name="Satoh N."/>
            <person name="Nishiyama T."/>
            <person name="Hasebe M."/>
            <person name="Maruyama T."/>
            <person name="Minagawa J."/>
            <person name="Obokata J."/>
            <person name="Shigenobu S."/>
        </authorList>
    </citation>
    <scope>NUCLEOTIDE SEQUENCE [LARGE SCALE GENOMIC DNA]</scope>
</reference>
<dbReference type="Gene3D" id="1.10.287.70">
    <property type="match status" value="1"/>
</dbReference>
<dbReference type="GO" id="GO:0050906">
    <property type="term" value="P:detection of stimulus involved in sensory perception"/>
    <property type="evidence" value="ECO:0007669"/>
    <property type="project" value="UniProtKB-ARBA"/>
</dbReference>
<evidence type="ECO:0000256" key="2">
    <source>
        <dbReference type="ARBA" id="ARBA00022475"/>
    </source>
</evidence>
<dbReference type="Pfam" id="PF00060">
    <property type="entry name" value="Lig_chan"/>
    <property type="match status" value="1"/>
</dbReference>
<dbReference type="EMBL" id="BLXT01004727">
    <property type="protein sequence ID" value="GFO17119.1"/>
    <property type="molecule type" value="Genomic_DNA"/>
</dbReference>
<keyword evidence="7" id="KW-0325">Glycoprotein</keyword>
<comment type="subcellular location">
    <subcellularLocation>
        <location evidence="1">Cell membrane</location>
        <topology evidence="1">Multi-pass membrane protein</topology>
    </subcellularLocation>
</comment>
<keyword evidence="12" id="KW-1185">Reference proteome</keyword>
<keyword evidence="6 11" id="KW-0675">Receptor</keyword>
<dbReference type="GO" id="GO:0015276">
    <property type="term" value="F:ligand-gated monoatomic ion channel activity"/>
    <property type="evidence" value="ECO:0007669"/>
    <property type="project" value="InterPro"/>
</dbReference>
<feature type="domain" description="Ionotropic glutamate receptor C-terminal" evidence="10">
    <location>
        <begin position="213"/>
        <end position="476"/>
    </location>
</feature>
<evidence type="ECO:0000256" key="5">
    <source>
        <dbReference type="ARBA" id="ARBA00023136"/>
    </source>
</evidence>
<feature type="region of interest" description="Disordered" evidence="8">
    <location>
        <begin position="682"/>
        <end position="702"/>
    </location>
</feature>
<evidence type="ECO:0000256" key="9">
    <source>
        <dbReference type="SAM" id="Phobius"/>
    </source>
</evidence>
<dbReference type="InterPro" id="IPR052192">
    <property type="entry name" value="Insect_Ionotropic_Sensory_Rcpt"/>
</dbReference>
<evidence type="ECO:0000256" key="7">
    <source>
        <dbReference type="ARBA" id="ARBA00023180"/>
    </source>
</evidence>
<feature type="compositionally biased region" description="Basic and acidic residues" evidence="8">
    <location>
        <begin position="580"/>
        <end position="601"/>
    </location>
</feature>
<evidence type="ECO:0000313" key="11">
    <source>
        <dbReference type="EMBL" id="GFO17119.1"/>
    </source>
</evidence>
<evidence type="ECO:0000256" key="3">
    <source>
        <dbReference type="ARBA" id="ARBA00022692"/>
    </source>
</evidence>
<feature type="region of interest" description="Disordered" evidence="8">
    <location>
        <begin position="499"/>
        <end position="523"/>
    </location>
</feature>
<evidence type="ECO:0000256" key="8">
    <source>
        <dbReference type="SAM" id="MobiDB-lite"/>
    </source>
</evidence>
<evidence type="ECO:0000313" key="12">
    <source>
        <dbReference type="Proteomes" id="UP000735302"/>
    </source>
</evidence>
<evidence type="ECO:0000256" key="1">
    <source>
        <dbReference type="ARBA" id="ARBA00004651"/>
    </source>
</evidence>